<dbReference type="Proteomes" id="UP000069272">
    <property type="component" value="Chromosome 2L"/>
</dbReference>
<organism evidence="1 2">
    <name type="scientific">Anopheles albimanus</name>
    <name type="common">New world malaria mosquito</name>
    <dbReference type="NCBI Taxonomy" id="7167"/>
    <lineage>
        <taxon>Eukaryota</taxon>
        <taxon>Metazoa</taxon>
        <taxon>Ecdysozoa</taxon>
        <taxon>Arthropoda</taxon>
        <taxon>Hexapoda</taxon>
        <taxon>Insecta</taxon>
        <taxon>Pterygota</taxon>
        <taxon>Neoptera</taxon>
        <taxon>Endopterygota</taxon>
        <taxon>Diptera</taxon>
        <taxon>Nematocera</taxon>
        <taxon>Culicoidea</taxon>
        <taxon>Culicidae</taxon>
        <taxon>Anophelinae</taxon>
        <taxon>Anopheles</taxon>
    </lineage>
</organism>
<accession>A0A182FWL1</accession>
<reference evidence="1" key="2">
    <citation type="submission" date="2022-08" db="UniProtKB">
        <authorList>
            <consortium name="EnsemblMetazoa"/>
        </authorList>
    </citation>
    <scope>IDENTIFICATION</scope>
    <source>
        <strain evidence="1">STECLA/ALBI9_A</strain>
    </source>
</reference>
<proteinExistence type="predicted"/>
<reference evidence="1 2" key="1">
    <citation type="journal article" date="2017" name="G3 (Bethesda)">
        <title>The Physical Genome Mapping of Anopheles albimanus Corrected Scaffold Misassemblies and Identified Interarm Rearrangements in Genus Anopheles.</title>
        <authorList>
            <person name="Artemov G.N."/>
            <person name="Peery A.N."/>
            <person name="Jiang X."/>
            <person name="Tu Z."/>
            <person name="Stegniy V.N."/>
            <person name="Sharakhova M.V."/>
            <person name="Sharakhov I.V."/>
        </authorList>
    </citation>
    <scope>NUCLEOTIDE SEQUENCE [LARGE SCALE GENOMIC DNA]</scope>
    <source>
        <strain evidence="1 2">ALBI9_A</strain>
    </source>
</reference>
<sequence length="96" mass="10793">VVAPVSCSVYFSPYSKKCIVRGLTLCVARRPDRRLSNFCVLQLQLIERAHTHVDGSQRRPILGWWSRLARHAGNAENRAPGPAPRWHDCESLTGTV</sequence>
<protein>
    <submittedName>
        <fullName evidence="1">Uncharacterized protein</fullName>
    </submittedName>
</protein>
<dbReference type="EnsemblMetazoa" id="AALB014055-RA">
    <property type="protein sequence ID" value="AALB014055-PA"/>
    <property type="gene ID" value="AALB014055"/>
</dbReference>
<name>A0A182FWL1_ANOAL</name>
<dbReference type="AlphaFoldDB" id="A0A182FWL1"/>
<evidence type="ECO:0000313" key="1">
    <source>
        <dbReference type="EnsemblMetazoa" id="AALB014055-PA"/>
    </source>
</evidence>
<keyword evidence="2" id="KW-1185">Reference proteome</keyword>
<evidence type="ECO:0000313" key="2">
    <source>
        <dbReference type="Proteomes" id="UP000069272"/>
    </source>
</evidence>
<dbReference type="VEuPathDB" id="VectorBase:AALB014055"/>